<dbReference type="PROSITE" id="PS50146">
    <property type="entry name" value="DAGK"/>
    <property type="match status" value="1"/>
</dbReference>
<reference evidence="3" key="1">
    <citation type="submission" date="2021-06" db="EMBL/GenBank/DDBJ databases">
        <title>Parelaphostrongylus tenuis whole genome reference sequence.</title>
        <authorList>
            <person name="Garwood T.J."/>
            <person name="Larsen P.A."/>
            <person name="Fountain-Jones N.M."/>
            <person name="Garbe J.R."/>
            <person name="Macchietto M.G."/>
            <person name="Kania S.A."/>
            <person name="Gerhold R.W."/>
            <person name="Richards J.E."/>
            <person name="Wolf T.M."/>
        </authorList>
    </citation>
    <scope>NUCLEOTIDE SEQUENCE</scope>
    <source>
        <strain evidence="3">MNPRO001-30</strain>
        <tissue evidence="3">Meninges</tissue>
    </source>
</reference>
<evidence type="ECO:0000313" key="4">
    <source>
        <dbReference type="Proteomes" id="UP001196413"/>
    </source>
</evidence>
<keyword evidence="4" id="KW-1185">Reference proteome</keyword>
<accession>A0AAD5R1A0</accession>
<dbReference type="EMBL" id="JAHQIW010006004">
    <property type="protein sequence ID" value="KAJ1367783.1"/>
    <property type="molecule type" value="Genomic_DNA"/>
</dbReference>
<proteinExistence type="predicted"/>
<protein>
    <recommendedName>
        <fullName evidence="2">DAGKc domain-containing protein</fullName>
    </recommendedName>
</protein>
<dbReference type="Pfam" id="PF00781">
    <property type="entry name" value="DAGK_cat"/>
    <property type="match status" value="1"/>
</dbReference>
<organism evidence="3 4">
    <name type="scientific">Parelaphostrongylus tenuis</name>
    <name type="common">Meningeal worm</name>
    <dbReference type="NCBI Taxonomy" id="148309"/>
    <lineage>
        <taxon>Eukaryota</taxon>
        <taxon>Metazoa</taxon>
        <taxon>Ecdysozoa</taxon>
        <taxon>Nematoda</taxon>
        <taxon>Chromadorea</taxon>
        <taxon>Rhabditida</taxon>
        <taxon>Rhabditina</taxon>
        <taxon>Rhabditomorpha</taxon>
        <taxon>Strongyloidea</taxon>
        <taxon>Metastrongylidae</taxon>
        <taxon>Parelaphostrongylus</taxon>
    </lineage>
</organism>
<evidence type="ECO:0000256" key="1">
    <source>
        <dbReference type="SAM" id="MobiDB-lite"/>
    </source>
</evidence>
<dbReference type="InterPro" id="IPR016064">
    <property type="entry name" value="NAD/diacylglycerol_kinase_sf"/>
</dbReference>
<dbReference type="AlphaFoldDB" id="A0AAD5R1A0"/>
<gene>
    <name evidence="3" type="ORF">KIN20_028773</name>
</gene>
<evidence type="ECO:0000313" key="3">
    <source>
        <dbReference type="EMBL" id="KAJ1367783.1"/>
    </source>
</evidence>
<dbReference type="Proteomes" id="UP001196413">
    <property type="component" value="Unassembled WGS sequence"/>
</dbReference>
<dbReference type="Gene3D" id="3.40.50.10330">
    <property type="entry name" value="Probable inorganic polyphosphate/atp-NAD kinase, domain 1"/>
    <property type="match status" value="1"/>
</dbReference>
<dbReference type="InterPro" id="IPR001206">
    <property type="entry name" value="Diacylglycerol_kinase_cat_dom"/>
</dbReference>
<feature type="region of interest" description="Disordered" evidence="1">
    <location>
        <begin position="171"/>
        <end position="205"/>
    </location>
</feature>
<dbReference type="InterPro" id="IPR017438">
    <property type="entry name" value="ATP-NAD_kinase_N"/>
</dbReference>
<sequence length="316" mass="36009">MVMLAVRQSDSIDGFLQSSLFGTSMHQCAIRVRVGLQHLRKRSSAKDREWQNFKYAYALKAREYGRATVYAEERPRRLLFSVNNAANERSSYDDFVKNALPLLHLAGIQVDVIKSDSESQMEALAAAVDTQEVRCHLCSLGDGTLRRVVTGFYSIGRFQMGVQYLGREGRAPSGCDARRGADGAEPPPPTLPAVNQRNVSTERHNQAYNTRENVFTDRIFWEVTIIYHLRRLVPDVFESSRDVRRMCESAMALIVDERRNVNAFGFTVRSPADMEAKLQYEEICPGCQTCHPPVLFEPPTWRWWHILTGSARYPED</sequence>
<dbReference type="SUPFAM" id="SSF111331">
    <property type="entry name" value="NAD kinase/diacylglycerol kinase-like"/>
    <property type="match status" value="1"/>
</dbReference>
<evidence type="ECO:0000259" key="2">
    <source>
        <dbReference type="PROSITE" id="PS50146"/>
    </source>
</evidence>
<feature type="domain" description="DAGKc" evidence="2">
    <location>
        <begin position="73"/>
        <end position="151"/>
    </location>
</feature>
<name>A0AAD5R1A0_PARTN</name>
<dbReference type="GO" id="GO:0016301">
    <property type="term" value="F:kinase activity"/>
    <property type="evidence" value="ECO:0007669"/>
    <property type="project" value="InterPro"/>
</dbReference>
<comment type="caution">
    <text evidence="3">The sequence shown here is derived from an EMBL/GenBank/DDBJ whole genome shotgun (WGS) entry which is preliminary data.</text>
</comment>